<dbReference type="Proteomes" id="UP000486297">
    <property type="component" value="Unassembled WGS sequence"/>
</dbReference>
<dbReference type="EMBL" id="WJXO01000001">
    <property type="protein sequence ID" value="MRN38562.1"/>
    <property type="molecule type" value="Genomic_DNA"/>
</dbReference>
<dbReference type="InterPro" id="IPR038729">
    <property type="entry name" value="Rad50/SbcC_AAA"/>
</dbReference>
<dbReference type="PANTHER" id="PTHR32114">
    <property type="entry name" value="ABC TRANSPORTER ABCH.3"/>
    <property type="match status" value="1"/>
</dbReference>
<accession>A0A7X2H0Q2</accession>
<organism evidence="3 4">
    <name type="scientific">Neisseria brasiliensis</name>
    <dbReference type="NCBI Taxonomy" id="2666100"/>
    <lineage>
        <taxon>Bacteria</taxon>
        <taxon>Pseudomonadati</taxon>
        <taxon>Pseudomonadota</taxon>
        <taxon>Betaproteobacteria</taxon>
        <taxon>Neisseriales</taxon>
        <taxon>Neisseriaceae</taxon>
        <taxon>Neisseria</taxon>
    </lineage>
</organism>
<gene>
    <name evidence="3" type="ORF">GJU80_08765</name>
</gene>
<dbReference type="RefSeq" id="WP_095502930.1">
    <property type="nucleotide sequence ID" value="NZ_WJXO01000001.1"/>
</dbReference>
<dbReference type="PANTHER" id="PTHR32114:SF2">
    <property type="entry name" value="ABC TRANSPORTER ABCH.3"/>
    <property type="match status" value="1"/>
</dbReference>
<dbReference type="Gene3D" id="1.20.5.340">
    <property type="match status" value="1"/>
</dbReference>
<feature type="domain" description="Rad50/SbcC-type AAA" evidence="2">
    <location>
        <begin position="4"/>
        <end position="255"/>
    </location>
</feature>
<dbReference type="InterPro" id="IPR027417">
    <property type="entry name" value="P-loop_NTPase"/>
</dbReference>
<protein>
    <submittedName>
        <fullName evidence="3">AAA family ATPase</fullName>
    </submittedName>
</protein>
<dbReference type="GO" id="GO:0016887">
    <property type="term" value="F:ATP hydrolysis activity"/>
    <property type="evidence" value="ECO:0007669"/>
    <property type="project" value="InterPro"/>
</dbReference>
<feature type="coiled-coil region" evidence="1">
    <location>
        <begin position="326"/>
        <end position="383"/>
    </location>
</feature>
<keyword evidence="4" id="KW-1185">Reference proteome</keyword>
<evidence type="ECO:0000313" key="3">
    <source>
        <dbReference type="EMBL" id="MRN38562.1"/>
    </source>
</evidence>
<evidence type="ECO:0000256" key="1">
    <source>
        <dbReference type="SAM" id="Coils"/>
    </source>
</evidence>
<name>A0A7X2H0Q2_9NEIS</name>
<keyword evidence="1" id="KW-0175">Coiled coil</keyword>
<evidence type="ECO:0000259" key="2">
    <source>
        <dbReference type="Pfam" id="PF13476"/>
    </source>
</evidence>
<reference evidence="3" key="1">
    <citation type="journal article" name="Emerg. Infect. Dis.">
        <title>Two cases of a newly characterized neisseria species.</title>
        <authorList>
            <person name="Mustapha M."/>
            <person name="Lemos A.P.S."/>
            <person name="Harrison L.H."/>
            <person name="Vantyne D."/>
            <person name="Sacchi C.T."/>
        </authorList>
    </citation>
    <scope>NUCLEOTIDE SEQUENCE</scope>
    <source>
        <strain evidence="3">N.95.16</strain>
    </source>
</reference>
<sequence length="700" mass="79176">MLKSLKLTNFRQHRNVNLQFTEGVTVIKGLNESGKSTIFEAISFALFGVRACRNNDITTWGEPQGSHRVDLTFTSGSKTYVLYRSTRGAELTAEDIRVSGQTEVTRYCEQLFGIPTGTAPLLMFASQNTLRGVLDATNSKAAQFVEDLAGFSQIEQWIETLQGDFPVGKSNQLEEALTYAKKSISDWTAELQQYPNPKEQVAQRRESLETSVKSVESQIAEAEKLKAEVELQQQNLADAPQQLQTARETLQSLKSSLAVFEHKAGQTLEEVSDEELQKALENYDTIQSDLKTWQQYAVLDGVEYPDYYQGSKTELEFAVIDYTDLKEGYLREQMALEAELKSLKQSIHTDLFCRTCNRAWDNAKQMEESNREIRQKIEDLEPRLSDVESKYKLAQSQLTRLIKISQYKVPDYSEAAGWEVDETVWPPKFTWPYLVPRKVSTKELEQAAVLIDNLKLRASQYQELKTQVLEAEAQVSRLKPQVSSLMSQVSSLETQVQEYQTLKQTLKTYDNRIQALQEELEQYQKALLQLPEYEKTLQAPIDRLKSYINDSQTQADKLEADLKELGVNNTLLKALRSIKPQVSKIIWDNLCSNISHYFSLMRGTSSVVGREDNGFSVDGNDVSSLSGSTLDVLGLALRVSLTKTFLPETSFLLLDEPFAACDSERQTQALGFVTSVGFNQVIIITHEETTEAVSDYLITL</sequence>
<dbReference type="Gene3D" id="3.40.50.300">
    <property type="entry name" value="P-loop containing nucleotide triphosphate hydrolases"/>
    <property type="match status" value="2"/>
</dbReference>
<dbReference type="Pfam" id="PF13476">
    <property type="entry name" value="AAA_23"/>
    <property type="match status" value="1"/>
</dbReference>
<dbReference type="SUPFAM" id="SSF52540">
    <property type="entry name" value="P-loop containing nucleoside triphosphate hydrolases"/>
    <property type="match status" value="1"/>
</dbReference>
<dbReference type="GO" id="GO:0006302">
    <property type="term" value="P:double-strand break repair"/>
    <property type="evidence" value="ECO:0007669"/>
    <property type="project" value="InterPro"/>
</dbReference>
<feature type="coiled-coil region" evidence="1">
    <location>
        <begin position="198"/>
        <end position="263"/>
    </location>
</feature>
<feature type="coiled-coil region" evidence="1">
    <location>
        <begin position="492"/>
        <end position="568"/>
    </location>
</feature>
<evidence type="ECO:0000313" key="4">
    <source>
        <dbReference type="Proteomes" id="UP000486297"/>
    </source>
</evidence>
<comment type="caution">
    <text evidence="3">The sequence shown here is derived from an EMBL/GenBank/DDBJ whole genome shotgun (WGS) entry which is preliminary data.</text>
</comment>
<dbReference type="AlphaFoldDB" id="A0A7X2H0Q2"/>
<proteinExistence type="predicted"/>